<name>A0A2V1K106_9BURK</name>
<feature type="transmembrane region" description="Helical" evidence="8">
    <location>
        <begin position="132"/>
        <end position="148"/>
    </location>
</feature>
<reference evidence="10" key="1">
    <citation type="submission" date="2018-05" db="EMBL/GenBank/DDBJ databases">
        <authorList>
            <person name="Li Y."/>
        </authorList>
    </citation>
    <scope>NUCLEOTIDE SEQUENCE [LARGE SCALE GENOMIC DNA]</scope>
    <source>
        <strain evidence="10">3d-2-2</strain>
    </source>
</reference>
<evidence type="ECO:0000256" key="6">
    <source>
        <dbReference type="ARBA" id="ARBA00022989"/>
    </source>
</evidence>
<feature type="transmembrane region" description="Helical" evidence="8">
    <location>
        <begin position="154"/>
        <end position="171"/>
    </location>
</feature>
<feature type="transmembrane region" description="Helical" evidence="8">
    <location>
        <begin position="212"/>
        <end position="233"/>
    </location>
</feature>
<organism evidence="9 10">
    <name type="scientific">Corticimicrobacter populi</name>
    <dbReference type="NCBI Taxonomy" id="2175229"/>
    <lineage>
        <taxon>Bacteria</taxon>
        <taxon>Pseudomonadati</taxon>
        <taxon>Pseudomonadota</taxon>
        <taxon>Betaproteobacteria</taxon>
        <taxon>Burkholderiales</taxon>
        <taxon>Alcaligenaceae</taxon>
        <taxon>Corticimicrobacter</taxon>
    </lineage>
</organism>
<dbReference type="EMBL" id="QETA01000001">
    <property type="protein sequence ID" value="PWF24811.1"/>
    <property type="molecule type" value="Genomic_DNA"/>
</dbReference>
<evidence type="ECO:0000256" key="7">
    <source>
        <dbReference type="ARBA" id="ARBA00023136"/>
    </source>
</evidence>
<dbReference type="NCBIfam" id="TIGR00688">
    <property type="entry name" value="rarD"/>
    <property type="match status" value="1"/>
</dbReference>
<gene>
    <name evidence="9" type="primary">rarD</name>
    <name evidence="9" type="ORF">DD235_01065</name>
</gene>
<keyword evidence="6 8" id="KW-1133">Transmembrane helix</keyword>
<evidence type="ECO:0000313" key="9">
    <source>
        <dbReference type="EMBL" id="PWF24811.1"/>
    </source>
</evidence>
<dbReference type="RefSeq" id="WP_109060216.1">
    <property type="nucleotide sequence ID" value="NZ_QETA01000001.1"/>
</dbReference>
<feature type="transmembrane region" description="Helical" evidence="8">
    <location>
        <begin position="39"/>
        <end position="60"/>
    </location>
</feature>
<keyword evidence="4" id="KW-1003">Cell membrane</keyword>
<dbReference type="SUPFAM" id="SSF103481">
    <property type="entry name" value="Multidrug resistance efflux transporter EmrE"/>
    <property type="match status" value="1"/>
</dbReference>
<evidence type="ECO:0000256" key="3">
    <source>
        <dbReference type="ARBA" id="ARBA00022448"/>
    </source>
</evidence>
<evidence type="ECO:0000256" key="2">
    <source>
        <dbReference type="ARBA" id="ARBA00007362"/>
    </source>
</evidence>
<comment type="similarity">
    <text evidence="2">Belongs to the EamA transporter family.</text>
</comment>
<keyword evidence="7 8" id="KW-0472">Membrane</keyword>
<feature type="transmembrane region" description="Helical" evidence="8">
    <location>
        <begin position="81"/>
        <end position="102"/>
    </location>
</feature>
<protein>
    <submittedName>
        <fullName evidence="9">EamA family transporter RarD</fullName>
    </submittedName>
</protein>
<evidence type="ECO:0000256" key="4">
    <source>
        <dbReference type="ARBA" id="ARBA00022475"/>
    </source>
</evidence>
<keyword evidence="5 8" id="KW-0812">Transmembrane</keyword>
<accession>A0A2V1K106</accession>
<dbReference type="InterPro" id="IPR004626">
    <property type="entry name" value="RarD"/>
</dbReference>
<evidence type="ECO:0000256" key="5">
    <source>
        <dbReference type="ARBA" id="ARBA00022692"/>
    </source>
</evidence>
<evidence type="ECO:0000256" key="1">
    <source>
        <dbReference type="ARBA" id="ARBA00004651"/>
    </source>
</evidence>
<dbReference type="InterPro" id="IPR037185">
    <property type="entry name" value="EmrE-like"/>
</dbReference>
<keyword evidence="3" id="KW-0813">Transport</keyword>
<feature type="transmembrane region" description="Helical" evidence="8">
    <location>
        <begin position="7"/>
        <end position="27"/>
    </location>
</feature>
<feature type="transmembrane region" description="Helical" evidence="8">
    <location>
        <begin position="108"/>
        <end position="125"/>
    </location>
</feature>
<evidence type="ECO:0000256" key="8">
    <source>
        <dbReference type="SAM" id="Phobius"/>
    </source>
</evidence>
<feature type="transmembrane region" description="Helical" evidence="8">
    <location>
        <begin position="273"/>
        <end position="291"/>
    </location>
</feature>
<keyword evidence="10" id="KW-1185">Reference proteome</keyword>
<feature type="transmembrane region" description="Helical" evidence="8">
    <location>
        <begin position="183"/>
        <end position="200"/>
    </location>
</feature>
<dbReference type="GO" id="GO:0005886">
    <property type="term" value="C:plasma membrane"/>
    <property type="evidence" value="ECO:0007669"/>
    <property type="project" value="UniProtKB-SubCell"/>
</dbReference>
<proteinExistence type="inferred from homology"/>
<comment type="subcellular location">
    <subcellularLocation>
        <location evidence="1">Cell membrane</location>
        <topology evidence="1">Multi-pass membrane protein</topology>
    </subcellularLocation>
</comment>
<comment type="caution">
    <text evidence="9">The sequence shown here is derived from an EMBL/GenBank/DDBJ whole genome shotgun (WGS) entry which is preliminary data.</text>
</comment>
<evidence type="ECO:0000313" key="10">
    <source>
        <dbReference type="Proteomes" id="UP000245212"/>
    </source>
</evidence>
<dbReference type="AlphaFoldDB" id="A0A2V1K106"/>
<sequence>MSPSHASAGVLFNVLGSMLFAVLYAYTSLLQPLTGEAVYGWRMLLTLPCLTLLILATARWHEVRILFARLRTERHFWLQRLLSAALLGTQLWLFMWAPINGYGLDVSLGYFLLPISMVILGRFAFADRITPLQLLACLLAMAGIAAQVVATGSVSWPALLVCLGYPGYFWLRRATDTNTLGALWLDMLLSVPASLFFILQDGNLLPPEAPAALPWLILGLGLISASALGCQALSAPRLNLTLFGLLLYVEPVLLVAASLLLGETIPAAQWPTYTAIWLAVLALIIEGGCVLRKGKRALYT</sequence>
<dbReference type="Proteomes" id="UP000245212">
    <property type="component" value="Unassembled WGS sequence"/>
</dbReference>
<feature type="transmembrane region" description="Helical" evidence="8">
    <location>
        <begin position="240"/>
        <end position="261"/>
    </location>
</feature>